<dbReference type="Gene3D" id="1.10.630.10">
    <property type="entry name" value="Cytochrome P450"/>
    <property type="match status" value="1"/>
</dbReference>
<name>A0A7R7GTR5_9MYCO</name>
<evidence type="ECO:0000256" key="1">
    <source>
        <dbReference type="ARBA" id="ARBA00010617"/>
    </source>
</evidence>
<feature type="region of interest" description="Disordered" evidence="2">
    <location>
        <begin position="103"/>
        <end position="199"/>
    </location>
</feature>
<sequence>MRELGDDPHPLLARLRAHEPVTRLAALNGWLITRYDLAVRVLRDPTTFTVDDPRFSTSRVVGSSMLSRDGAAHARHREAFASWFYPARVRGAVRPLHRDPNRRVDLDDSAGRCGGAAPAVRRSARGRGRHRSARPARCRHRRRVGLVCGDRGGGLGGDRRRAGERVRETSVRPTALRRAAGVGRPAVTAGARRAGAPTA</sequence>
<comment type="similarity">
    <text evidence="1">Belongs to the cytochrome P450 family.</text>
</comment>
<dbReference type="PANTHER" id="PTHR46696">
    <property type="entry name" value="P450, PUTATIVE (EUROFUNG)-RELATED"/>
    <property type="match status" value="1"/>
</dbReference>
<dbReference type="GO" id="GO:0004497">
    <property type="term" value="F:monooxygenase activity"/>
    <property type="evidence" value="ECO:0007669"/>
    <property type="project" value="InterPro"/>
</dbReference>
<dbReference type="Proteomes" id="UP000595446">
    <property type="component" value="Chromosome"/>
</dbReference>
<feature type="compositionally biased region" description="Basic and acidic residues" evidence="2">
    <location>
        <begin position="157"/>
        <end position="170"/>
    </location>
</feature>
<evidence type="ECO:0000256" key="2">
    <source>
        <dbReference type="SAM" id="MobiDB-lite"/>
    </source>
</evidence>
<evidence type="ECO:0008006" key="5">
    <source>
        <dbReference type="Google" id="ProtNLM"/>
    </source>
</evidence>
<dbReference type="GO" id="GO:0016705">
    <property type="term" value="F:oxidoreductase activity, acting on paired donors, with incorporation or reduction of molecular oxygen"/>
    <property type="evidence" value="ECO:0007669"/>
    <property type="project" value="InterPro"/>
</dbReference>
<dbReference type="GO" id="GO:0005506">
    <property type="term" value="F:iron ion binding"/>
    <property type="evidence" value="ECO:0007669"/>
    <property type="project" value="InterPro"/>
</dbReference>
<dbReference type="GO" id="GO:0020037">
    <property type="term" value="F:heme binding"/>
    <property type="evidence" value="ECO:0007669"/>
    <property type="project" value="InterPro"/>
</dbReference>
<dbReference type="InterPro" id="IPR036396">
    <property type="entry name" value="Cyt_P450_sf"/>
</dbReference>
<proteinExistence type="inferred from homology"/>
<organism evidence="3 4">
    <name type="scientific">Mycobacterium heckeshornense</name>
    <dbReference type="NCBI Taxonomy" id="110505"/>
    <lineage>
        <taxon>Bacteria</taxon>
        <taxon>Bacillati</taxon>
        <taxon>Actinomycetota</taxon>
        <taxon>Actinomycetes</taxon>
        <taxon>Mycobacteriales</taxon>
        <taxon>Mycobacteriaceae</taxon>
        <taxon>Mycobacterium</taxon>
    </lineage>
</organism>
<protein>
    <recommendedName>
        <fullName evidence="5">Cytochrome P450</fullName>
    </recommendedName>
</protein>
<feature type="compositionally biased region" description="Basic residues" evidence="2">
    <location>
        <begin position="122"/>
        <end position="144"/>
    </location>
</feature>
<evidence type="ECO:0000313" key="3">
    <source>
        <dbReference type="EMBL" id="BCO35776.1"/>
    </source>
</evidence>
<feature type="compositionally biased region" description="Low complexity" evidence="2">
    <location>
        <begin position="177"/>
        <end position="199"/>
    </location>
</feature>
<accession>A0A7R7GTR5</accession>
<dbReference type="AlphaFoldDB" id="A0A7R7GTR5"/>
<dbReference type="EMBL" id="AP024237">
    <property type="protein sequence ID" value="BCO35776.1"/>
    <property type="molecule type" value="Genomic_DNA"/>
</dbReference>
<keyword evidence="4" id="KW-1185">Reference proteome</keyword>
<evidence type="ECO:0000313" key="4">
    <source>
        <dbReference type="Proteomes" id="UP000595446"/>
    </source>
</evidence>
<dbReference type="SUPFAM" id="SSF48264">
    <property type="entry name" value="Cytochrome P450"/>
    <property type="match status" value="1"/>
</dbReference>
<gene>
    <name evidence="3" type="ORF">MHEC_22090</name>
</gene>
<dbReference type="PANTHER" id="PTHR46696:SF6">
    <property type="entry name" value="P450, PUTATIVE (EUROFUNG)-RELATED"/>
    <property type="match status" value="1"/>
</dbReference>
<reference evidence="3 4" key="1">
    <citation type="submission" date="2020-12" db="EMBL/GenBank/DDBJ databases">
        <title>Complete genome sequence of Mycobacterium heckeshornense JCM 15655T, closely related to a pathogenic non-tuberculous mycobacterial species Mycobacterium xenopi.</title>
        <authorList>
            <person name="Yoshida M."/>
            <person name="Fukano H."/>
            <person name="Asakura T."/>
            <person name="Suzuki M."/>
            <person name="Hoshino Y."/>
        </authorList>
    </citation>
    <scope>NUCLEOTIDE SEQUENCE [LARGE SCALE GENOMIC DNA]</scope>
    <source>
        <strain evidence="3 4">JCM 15655</strain>
    </source>
</reference>